<comment type="caution">
    <text evidence="1">The sequence shown here is derived from an EMBL/GenBank/DDBJ whole genome shotgun (WGS) entry which is preliminary data.</text>
</comment>
<sequence length="140" mass="15484">MEQLAVIRNGINTLIVTCKPSLDAFGWQSIADTIVFRDSDELESFASGNLSSLEALCQKLEQRLEPFIDYRDTKSYSAPVGSLGGRAVRSVSRKVCSTIASALFDQKMDLEKATTSLASKTSTIDPQHRMLEPRYDVDAF</sequence>
<proteinExistence type="predicted"/>
<reference evidence="1" key="2">
    <citation type="journal article" date="2023" name="IMA Fungus">
        <title>Comparative genomic study of the Penicillium genus elucidates a diverse pangenome and 15 lateral gene transfer events.</title>
        <authorList>
            <person name="Petersen C."/>
            <person name="Sorensen T."/>
            <person name="Nielsen M.R."/>
            <person name="Sondergaard T.E."/>
            <person name="Sorensen J.L."/>
            <person name="Fitzpatrick D.A."/>
            <person name="Frisvad J.C."/>
            <person name="Nielsen K.L."/>
        </authorList>
    </citation>
    <scope>NUCLEOTIDE SEQUENCE</scope>
    <source>
        <strain evidence="1">IBT 21472</strain>
    </source>
</reference>
<accession>A0A9W9H3Y3</accession>
<protein>
    <submittedName>
        <fullName evidence="1">Uncharacterized protein</fullName>
    </submittedName>
</protein>
<dbReference type="Proteomes" id="UP001147746">
    <property type="component" value="Unassembled WGS sequence"/>
</dbReference>
<evidence type="ECO:0000313" key="2">
    <source>
        <dbReference type="Proteomes" id="UP001147746"/>
    </source>
</evidence>
<keyword evidence="2" id="KW-1185">Reference proteome</keyword>
<evidence type="ECO:0000313" key="1">
    <source>
        <dbReference type="EMBL" id="KAJ5302473.1"/>
    </source>
</evidence>
<name>A0A9W9H3Y3_9EURO</name>
<dbReference type="EMBL" id="JAPZBO010000009">
    <property type="protein sequence ID" value="KAJ5302473.1"/>
    <property type="molecule type" value="Genomic_DNA"/>
</dbReference>
<organism evidence="1 2">
    <name type="scientific">Penicillium atrosanguineum</name>
    <dbReference type="NCBI Taxonomy" id="1132637"/>
    <lineage>
        <taxon>Eukaryota</taxon>
        <taxon>Fungi</taxon>
        <taxon>Dikarya</taxon>
        <taxon>Ascomycota</taxon>
        <taxon>Pezizomycotina</taxon>
        <taxon>Eurotiomycetes</taxon>
        <taxon>Eurotiomycetidae</taxon>
        <taxon>Eurotiales</taxon>
        <taxon>Aspergillaceae</taxon>
        <taxon>Penicillium</taxon>
    </lineage>
</organism>
<dbReference type="AlphaFoldDB" id="A0A9W9H3Y3"/>
<gene>
    <name evidence="1" type="ORF">N7476_009272</name>
</gene>
<reference evidence="1" key="1">
    <citation type="submission" date="2022-12" db="EMBL/GenBank/DDBJ databases">
        <authorList>
            <person name="Petersen C."/>
        </authorList>
    </citation>
    <scope>NUCLEOTIDE SEQUENCE</scope>
    <source>
        <strain evidence="1">IBT 21472</strain>
    </source>
</reference>